<accession>A0A0M3KC82</accession>
<organism evidence="10">
    <name type="scientific">Anisakis simplex</name>
    <name type="common">Herring worm</name>
    <dbReference type="NCBI Taxonomy" id="6269"/>
    <lineage>
        <taxon>Eukaryota</taxon>
        <taxon>Metazoa</taxon>
        <taxon>Ecdysozoa</taxon>
        <taxon>Nematoda</taxon>
        <taxon>Chromadorea</taxon>
        <taxon>Rhabditida</taxon>
        <taxon>Spirurina</taxon>
        <taxon>Ascaridomorpha</taxon>
        <taxon>Ascaridoidea</taxon>
        <taxon>Anisakidae</taxon>
        <taxon>Anisakis</taxon>
        <taxon>Anisakis simplex complex</taxon>
    </lineage>
</organism>
<keyword evidence="3" id="KW-0479">Metal-binding</keyword>
<evidence type="ECO:0000256" key="3">
    <source>
        <dbReference type="ARBA" id="ARBA00022723"/>
    </source>
</evidence>
<evidence type="ECO:0000256" key="4">
    <source>
        <dbReference type="ARBA" id="ARBA00023002"/>
    </source>
</evidence>
<keyword evidence="7" id="KW-0472">Membrane</keyword>
<dbReference type="SUPFAM" id="SSF48264">
    <property type="entry name" value="Cytochrome P450"/>
    <property type="match status" value="1"/>
</dbReference>
<reference evidence="8 9" key="2">
    <citation type="submission" date="2018-11" db="EMBL/GenBank/DDBJ databases">
        <authorList>
            <consortium name="Pathogen Informatics"/>
        </authorList>
    </citation>
    <scope>NUCLEOTIDE SEQUENCE [LARGE SCALE GENOMIC DNA]</scope>
</reference>
<dbReference type="PANTHER" id="PTHR24302">
    <property type="entry name" value="CYTOCHROME P450 FAMILY 3"/>
    <property type="match status" value="1"/>
</dbReference>
<keyword evidence="5" id="KW-0408">Iron</keyword>
<dbReference type="AlphaFoldDB" id="A0A0M3KC82"/>
<dbReference type="GO" id="GO:0005506">
    <property type="term" value="F:iron ion binding"/>
    <property type="evidence" value="ECO:0007669"/>
    <property type="project" value="InterPro"/>
</dbReference>
<keyword evidence="4" id="KW-0560">Oxidoreductase</keyword>
<dbReference type="InterPro" id="IPR001128">
    <property type="entry name" value="Cyt_P450"/>
</dbReference>
<name>A0A0M3KC82_ANISI</name>
<dbReference type="PANTHER" id="PTHR24302:SF15">
    <property type="entry name" value="FATTY-ACID PEROXYGENASE"/>
    <property type="match status" value="1"/>
</dbReference>
<evidence type="ECO:0000313" key="9">
    <source>
        <dbReference type="Proteomes" id="UP000267096"/>
    </source>
</evidence>
<dbReference type="WBParaSite" id="ASIM_0001858101-mRNA-1">
    <property type="protein sequence ID" value="ASIM_0001858101-mRNA-1"/>
    <property type="gene ID" value="ASIM_0001858101"/>
</dbReference>
<gene>
    <name evidence="8" type="ORF">ASIM_LOCUS17980</name>
</gene>
<evidence type="ECO:0000256" key="5">
    <source>
        <dbReference type="ARBA" id="ARBA00023004"/>
    </source>
</evidence>
<dbReference type="EMBL" id="UYRR01034840">
    <property type="protein sequence ID" value="VDK62442.1"/>
    <property type="molecule type" value="Genomic_DNA"/>
</dbReference>
<protein>
    <submittedName>
        <fullName evidence="10">Probable cytochrome P450 310a1 (inferred by orthology to a D. melanogaster protein)</fullName>
    </submittedName>
</protein>
<dbReference type="InterPro" id="IPR036396">
    <property type="entry name" value="Cyt_P450_sf"/>
</dbReference>
<dbReference type="GO" id="GO:0008395">
    <property type="term" value="F:steroid hydroxylase activity"/>
    <property type="evidence" value="ECO:0007669"/>
    <property type="project" value="TreeGrafter"/>
</dbReference>
<dbReference type="Proteomes" id="UP000267096">
    <property type="component" value="Unassembled WGS sequence"/>
</dbReference>
<comment type="similarity">
    <text evidence="1">Belongs to the cytochrome P450 family.</text>
</comment>
<evidence type="ECO:0000313" key="10">
    <source>
        <dbReference type="WBParaSite" id="ASIM_0001858101-mRNA-1"/>
    </source>
</evidence>
<keyword evidence="7" id="KW-1133">Transmembrane helix</keyword>
<keyword evidence="7" id="KW-0812">Transmembrane</keyword>
<feature type="transmembrane region" description="Helical" evidence="7">
    <location>
        <begin position="234"/>
        <end position="254"/>
    </location>
</feature>
<keyword evidence="9" id="KW-1185">Reference proteome</keyword>
<keyword evidence="6" id="KW-0503">Monooxygenase</keyword>
<proteinExistence type="inferred from homology"/>
<dbReference type="InterPro" id="IPR050705">
    <property type="entry name" value="Cytochrome_P450_3A"/>
</dbReference>
<dbReference type="Gene3D" id="1.10.630.10">
    <property type="entry name" value="Cytochrome P450"/>
    <property type="match status" value="1"/>
</dbReference>
<keyword evidence="2" id="KW-0349">Heme</keyword>
<reference evidence="10" key="1">
    <citation type="submission" date="2017-02" db="UniProtKB">
        <authorList>
            <consortium name="WormBaseParasite"/>
        </authorList>
    </citation>
    <scope>IDENTIFICATION</scope>
</reference>
<dbReference type="GO" id="GO:0016705">
    <property type="term" value="F:oxidoreductase activity, acting on paired donors, with incorporation or reduction of molecular oxygen"/>
    <property type="evidence" value="ECO:0007669"/>
    <property type="project" value="InterPro"/>
</dbReference>
<feature type="transmembrane region" description="Helical" evidence="7">
    <location>
        <begin position="274"/>
        <end position="291"/>
    </location>
</feature>
<sequence length="386" mass="45299">QNGGRWHRRGGFRADFTDDFIVYGVLDANRNNNFSRFTVDQLFFYVSKEADINGLIKVLFCLINISKSRCAKHHSEYWKRRGVPAPEANYIFGNVLQMQRKGFKQYDLENMKKYGGYWGGMFLNYPMLDICDLDMLRKVLIKDFGTFQNRMMDDFFAGSSPIRLHMLNTLKDAHWKNVRNIITPAFTTGRIKKRQILQMIPIMSRCIDETEAIINEAIVSSNSIIDVKRSVFRYFLFSNMGMDIIAQVAFGVVLSTQRDTSSDFTRYAKKLFDVSLVDFPLLLMALFPNVTRFVEKNFNYQFVGNQCDTFFEELLRKIVKERRSNPRKFAYFYKDSIKFWLIWSSLGSLLRPFIREELWPLQGVMKRTMAIMRLPTTLSVTLKKYA</sequence>
<evidence type="ECO:0000256" key="1">
    <source>
        <dbReference type="ARBA" id="ARBA00010617"/>
    </source>
</evidence>
<evidence type="ECO:0000256" key="6">
    <source>
        <dbReference type="ARBA" id="ARBA00023033"/>
    </source>
</evidence>
<evidence type="ECO:0000256" key="7">
    <source>
        <dbReference type="SAM" id="Phobius"/>
    </source>
</evidence>
<dbReference type="GO" id="GO:0020037">
    <property type="term" value="F:heme binding"/>
    <property type="evidence" value="ECO:0007669"/>
    <property type="project" value="InterPro"/>
</dbReference>
<evidence type="ECO:0000256" key="2">
    <source>
        <dbReference type="ARBA" id="ARBA00022617"/>
    </source>
</evidence>
<dbReference type="OrthoDB" id="5875805at2759"/>
<evidence type="ECO:0000313" key="8">
    <source>
        <dbReference type="EMBL" id="VDK62442.1"/>
    </source>
</evidence>
<dbReference type="Pfam" id="PF00067">
    <property type="entry name" value="p450"/>
    <property type="match status" value="1"/>
</dbReference>